<evidence type="ECO:0000256" key="5">
    <source>
        <dbReference type="PROSITE-ProRule" id="PRU00278"/>
    </source>
</evidence>
<gene>
    <name evidence="8" type="ORF">GCM10009105_18620</name>
</gene>
<dbReference type="PROSITE" id="PS50198">
    <property type="entry name" value="PPIC_PPIASE_2"/>
    <property type="match status" value="1"/>
</dbReference>
<dbReference type="Pfam" id="PF00639">
    <property type="entry name" value="Rotamase"/>
    <property type="match status" value="1"/>
</dbReference>
<proteinExistence type="inferred from homology"/>
<keyword evidence="4 5" id="KW-0697">Rotamase</keyword>
<dbReference type="InterPro" id="IPR000297">
    <property type="entry name" value="PPIase_PpiC"/>
</dbReference>
<keyword evidence="5 8" id="KW-0413">Isomerase</keyword>
<feature type="domain" description="PpiC" evidence="7">
    <location>
        <begin position="146"/>
        <end position="246"/>
    </location>
</feature>
<evidence type="ECO:0000256" key="1">
    <source>
        <dbReference type="ARBA" id="ARBA00000971"/>
    </source>
</evidence>
<dbReference type="Proteomes" id="UP001501523">
    <property type="component" value="Unassembled WGS sequence"/>
</dbReference>
<comment type="catalytic activity">
    <reaction evidence="1">
        <text>[protein]-peptidylproline (omega=180) = [protein]-peptidylproline (omega=0)</text>
        <dbReference type="Rhea" id="RHEA:16237"/>
        <dbReference type="Rhea" id="RHEA-COMP:10747"/>
        <dbReference type="Rhea" id="RHEA-COMP:10748"/>
        <dbReference type="ChEBI" id="CHEBI:83833"/>
        <dbReference type="ChEBI" id="CHEBI:83834"/>
        <dbReference type="EC" id="5.2.1.8"/>
    </reaction>
</comment>
<dbReference type="Gene3D" id="3.10.50.40">
    <property type="match status" value="1"/>
</dbReference>
<name>A0ABP3TR65_9GAMM</name>
<protein>
    <recommendedName>
        <fullName evidence="3">peptidylprolyl isomerase</fullName>
        <ecNumber evidence="3">5.2.1.8</ecNumber>
    </recommendedName>
</protein>
<dbReference type="InterPro" id="IPR046357">
    <property type="entry name" value="PPIase_dom_sf"/>
</dbReference>
<evidence type="ECO:0000256" key="3">
    <source>
        <dbReference type="ARBA" id="ARBA00013194"/>
    </source>
</evidence>
<comment type="caution">
    <text evidence="8">The sequence shown here is derived from an EMBL/GenBank/DDBJ whole genome shotgun (WGS) entry which is preliminary data.</text>
</comment>
<evidence type="ECO:0000256" key="4">
    <source>
        <dbReference type="ARBA" id="ARBA00023110"/>
    </source>
</evidence>
<dbReference type="GO" id="GO:0016853">
    <property type="term" value="F:isomerase activity"/>
    <property type="evidence" value="ECO:0007669"/>
    <property type="project" value="UniProtKB-KW"/>
</dbReference>
<accession>A0ABP3TR65</accession>
<keyword evidence="9" id="KW-1185">Reference proteome</keyword>
<dbReference type="PANTHER" id="PTHR47245">
    <property type="entry name" value="PEPTIDYLPROLYL ISOMERASE"/>
    <property type="match status" value="1"/>
</dbReference>
<reference evidence="9" key="1">
    <citation type="journal article" date="2019" name="Int. J. Syst. Evol. Microbiol.">
        <title>The Global Catalogue of Microorganisms (GCM) 10K type strain sequencing project: providing services to taxonomists for standard genome sequencing and annotation.</title>
        <authorList>
            <consortium name="The Broad Institute Genomics Platform"/>
            <consortium name="The Broad Institute Genome Sequencing Center for Infectious Disease"/>
            <person name="Wu L."/>
            <person name="Ma J."/>
        </authorList>
    </citation>
    <scope>NUCLEOTIDE SEQUENCE [LARGE SCALE GENOMIC DNA]</scope>
    <source>
        <strain evidence="9">JCM 15421</strain>
    </source>
</reference>
<organism evidence="8 9">
    <name type="scientific">Dokdonella soli</name>
    <dbReference type="NCBI Taxonomy" id="529810"/>
    <lineage>
        <taxon>Bacteria</taxon>
        <taxon>Pseudomonadati</taxon>
        <taxon>Pseudomonadota</taxon>
        <taxon>Gammaproteobacteria</taxon>
        <taxon>Lysobacterales</taxon>
        <taxon>Rhodanobacteraceae</taxon>
        <taxon>Dokdonella</taxon>
    </lineage>
</organism>
<comment type="similarity">
    <text evidence="2">Belongs to the PpiC/parvulin rotamase family.</text>
</comment>
<dbReference type="EMBL" id="BAAAEU010000007">
    <property type="protein sequence ID" value="GAA0714264.1"/>
    <property type="molecule type" value="Genomic_DNA"/>
</dbReference>
<sequence>MTNTIHRLFVGALLAAPFFACTAHADTPPFDAQAVIASQGGAKVTFADIDTFVERMPMTDRAPFFNSPKRIESVISNLLVQKQLAAEARAQGLDKDPDILKQKGGATDLALSAAEMAHLRAGLKMPDFSELAQEEYIANKEKYSVPGILDVKHVLVSTQSRSEEDAKALADQVEAEARKDPSQFDALVAKYSDDPNKSSHQGLITHAGGDRYEATFAAAAKALAKPGDISPVVKTSYGFHVLKLVAKAPVQPKAFNEVRDQIITTLRSNYVEKSMKEHVDILRNKPIDANPDYVASLRTRYGVAPTPPGKEPTRSAKP</sequence>
<evidence type="ECO:0000313" key="8">
    <source>
        <dbReference type="EMBL" id="GAA0714264.1"/>
    </source>
</evidence>
<dbReference type="InterPro" id="IPR050245">
    <property type="entry name" value="PrsA_foldase"/>
</dbReference>
<dbReference type="EC" id="5.2.1.8" evidence="3"/>
<evidence type="ECO:0000256" key="6">
    <source>
        <dbReference type="SAM" id="SignalP"/>
    </source>
</evidence>
<dbReference type="RefSeq" id="WP_343789967.1">
    <property type="nucleotide sequence ID" value="NZ_BAAAEU010000007.1"/>
</dbReference>
<dbReference type="SUPFAM" id="SSF54534">
    <property type="entry name" value="FKBP-like"/>
    <property type="match status" value="1"/>
</dbReference>
<feature type="signal peptide" evidence="6">
    <location>
        <begin position="1"/>
        <end position="25"/>
    </location>
</feature>
<dbReference type="PANTHER" id="PTHR47245:SF2">
    <property type="entry name" value="PEPTIDYL-PROLYL CIS-TRANS ISOMERASE HP_0175-RELATED"/>
    <property type="match status" value="1"/>
</dbReference>
<keyword evidence="6" id="KW-0732">Signal</keyword>
<evidence type="ECO:0000256" key="2">
    <source>
        <dbReference type="ARBA" id="ARBA00007656"/>
    </source>
</evidence>
<feature type="chain" id="PRO_5045234671" description="peptidylprolyl isomerase" evidence="6">
    <location>
        <begin position="26"/>
        <end position="318"/>
    </location>
</feature>
<evidence type="ECO:0000313" key="9">
    <source>
        <dbReference type="Proteomes" id="UP001501523"/>
    </source>
</evidence>
<evidence type="ECO:0000259" key="7">
    <source>
        <dbReference type="PROSITE" id="PS50198"/>
    </source>
</evidence>